<accession>W2P7B1</accession>
<organism evidence="1">
    <name type="scientific">Phytophthora nicotianae</name>
    <name type="common">Potato buckeye rot agent</name>
    <name type="synonym">Phytophthora parasitica</name>
    <dbReference type="NCBI Taxonomy" id="4792"/>
    <lineage>
        <taxon>Eukaryota</taxon>
        <taxon>Sar</taxon>
        <taxon>Stramenopiles</taxon>
        <taxon>Oomycota</taxon>
        <taxon>Peronosporomycetes</taxon>
        <taxon>Peronosporales</taxon>
        <taxon>Peronosporaceae</taxon>
        <taxon>Phytophthora</taxon>
    </lineage>
</organism>
<feature type="non-terminal residue" evidence="1">
    <location>
        <position position="1"/>
    </location>
</feature>
<name>W2P7B1_PHYNI</name>
<reference evidence="1" key="1">
    <citation type="submission" date="2013-11" db="EMBL/GenBank/DDBJ databases">
        <title>The Genome Sequence of Phytophthora parasitica IAC_01/95.</title>
        <authorList>
            <consortium name="The Broad Institute Genomics Platform"/>
            <person name="Russ C."/>
            <person name="Tyler B."/>
            <person name="Panabieres F."/>
            <person name="Shan W."/>
            <person name="Tripathy S."/>
            <person name="Grunwald N."/>
            <person name="Machado M."/>
            <person name="Johnson C.S."/>
            <person name="Arredondo F."/>
            <person name="Hong C."/>
            <person name="Coffey M."/>
            <person name="Young S.K."/>
            <person name="Zeng Q."/>
            <person name="Gargeya S."/>
            <person name="Fitzgerald M."/>
            <person name="Abouelleil A."/>
            <person name="Alvarado L."/>
            <person name="Chapman S.B."/>
            <person name="Gainer-Dewar J."/>
            <person name="Goldberg J."/>
            <person name="Griggs A."/>
            <person name="Gujja S."/>
            <person name="Hansen M."/>
            <person name="Howarth C."/>
            <person name="Imamovic A."/>
            <person name="Ireland A."/>
            <person name="Larimer J."/>
            <person name="McCowan C."/>
            <person name="Murphy C."/>
            <person name="Pearson M."/>
            <person name="Poon T.W."/>
            <person name="Priest M."/>
            <person name="Roberts A."/>
            <person name="Saif S."/>
            <person name="Shea T."/>
            <person name="Sykes S."/>
            <person name="Wortman J."/>
            <person name="Nusbaum C."/>
            <person name="Birren B."/>
        </authorList>
    </citation>
    <scope>NUCLEOTIDE SEQUENCE [LARGE SCALE GENOMIC DNA]</scope>
    <source>
        <strain evidence="1">IAC_01/95</strain>
    </source>
</reference>
<gene>
    <name evidence="1" type="ORF">L914_00458</name>
</gene>
<proteinExistence type="predicted"/>
<dbReference type="EMBL" id="KI690458">
    <property type="protein sequence ID" value="ETM56580.1"/>
    <property type="molecule type" value="Genomic_DNA"/>
</dbReference>
<protein>
    <submittedName>
        <fullName evidence="1">Uncharacterized protein</fullName>
    </submittedName>
</protein>
<evidence type="ECO:0000313" key="1">
    <source>
        <dbReference type="EMBL" id="ETM56580.1"/>
    </source>
</evidence>
<sequence length="118" mass="13349">ELCQTQRRSLASKYYYITAVKYFLVQSMQVSECEGQLSCRCMCICVRRFTDKKLQRSSCQVEGSKLHEHPVEAQKLLVNGSIFSLVVNHGSLAGVRGIESSNTCSSMLSRTRDCFQQL</sequence>
<dbReference type="Proteomes" id="UP000054532">
    <property type="component" value="Unassembled WGS sequence"/>
</dbReference>
<dbReference type="AlphaFoldDB" id="W2P7B1"/>